<evidence type="ECO:0000313" key="2">
    <source>
        <dbReference type="EMBL" id="NGP87982.1"/>
    </source>
</evidence>
<dbReference type="EMBL" id="JAALLS010000006">
    <property type="protein sequence ID" value="NGP87982.1"/>
    <property type="molecule type" value="Genomic_DNA"/>
</dbReference>
<protein>
    <submittedName>
        <fullName evidence="2">ParA family protein</fullName>
    </submittedName>
</protein>
<accession>A0A6M1TCS9</accession>
<dbReference type="AlphaFoldDB" id="A0A6M1TCS9"/>
<feature type="domain" description="AAA" evidence="1">
    <location>
        <begin position="2"/>
        <end position="176"/>
    </location>
</feature>
<dbReference type="CDD" id="cd02042">
    <property type="entry name" value="ParAB_family"/>
    <property type="match status" value="1"/>
</dbReference>
<dbReference type="Gene3D" id="3.40.50.300">
    <property type="entry name" value="P-loop containing nucleotide triphosphate hydrolases"/>
    <property type="match status" value="1"/>
</dbReference>
<gene>
    <name evidence="2" type="ORF">G3569_06425</name>
</gene>
<dbReference type="PANTHER" id="PTHR13696:SF99">
    <property type="entry name" value="COBYRINIC ACID AC-DIAMIDE SYNTHASE"/>
    <property type="match status" value="1"/>
</dbReference>
<name>A0A6M1TCS9_9BACT</name>
<evidence type="ECO:0000313" key="3">
    <source>
        <dbReference type="Proteomes" id="UP000479132"/>
    </source>
</evidence>
<sequence length="252" mass="28148">MMKTIAFTNQKGGVGKTTSTINVGAGLCREGKKVLLVDLDPQANLTYSLRKSSNRLETSIYDVMKGRIEPEETLISHNGFDILPSSIDLSGAEMEFANEPARENILKNKLAPFYDKYDYILIDCPPNLGLLTLNAFTAVKEVFIVLQAEYLALHGLSKLMEVIQVVKERLNPDIEISGIICTLFDGRKNLNKEVVDHIQDYFGEKVFDTLIRDNVALAEAPSHHKTIFEYDPNSHGAKDYAALSREIRNGQV</sequence>
<dbReference type="FunFam" id="3.40.50.300:FF:000285">
    <property type="entry name" value="Sporulation initiation inhibitor Soj"/>
    <property type="match status" value="1"/>
</dbReference>
<dbReference type="InterPro" id="IPR050678">
    <property type="entry name" value="DNA_Partitioning_ATPase"/>
</dbReference>
<evidence type="ECO:0000259" key="1">
    <source>
        <dbReference type="Pfam" id="PF13614"/>
    </source>
</evidence>
<reference evidence="2 3" key="1">
    <citation type="submission" date="2020-02" db="EMBL/GenBank/DDBJ databases">
        <title>Aliifodinibius halophilus 2W32, complete genome.</title>
        <authorList>
            <person name="Li Y."/>
            <person name="Wu S."/>
        </authorList>
    </citation>
    <scope>NUCLEOTIDE SEQUENCE [LARGE SCALE GENOMIC DNA]</scope>
    <source>
        <strain evidence="2 3">2W32</strain>
    </source>
</reference>
<dbReference type="Proteomes" id="UP000479132">
    <property type="component" value="Unassembled WGS sequence"/>
</dbReference>
<keyword evidence="3" id="KW-1185">Reference proteome</keyword>
<dbReference type="InterPro" id="IPR027417">
    <property type="entry name" value="P-loop_NTPase"/>
</dbReference>
<proteinExistence type="predicted"/>
<dbReference type="Pfam" id="PF13614">
    <property type="entry name" value="AAA_31"/>
    <property type="match status" value="1"/>
</dbReference>
<dbReference type="InterPro" id="IPR025669">
    <property type="entry name" value="AAA_dom"/>
</dbReference>
<comment type="caution">
    <text evidence="2">The sequence shown here is derived from an EMBL/GenBank/DDBJ whole genome shotgun (WGS) entry which is preliminary data.</text>
</comment>
<dbReference type="PANTHER" id="PTHR13696">
    <property type="entry name" value="P-LOOP CONTAINING NUCLEOSIDE TRIPHOSPHATE HYDROLASE"/>
    <property type="match status" value="1"/>
</dbReference>
<dbReference type="SUPFAM" id="SSF52540">
    <property type="entry name" value="P-loop containing nucleoside triphosphate hydrolases"/>
    <property type="match status" value="1"/>
</dbReference>
<organism evidence="2 3">
    <name type="scientific">Fodinibius halophilus</name>
    <dbReference type="NCBI Taxonomy" id="1736908"/>
    <lineage>
        <taxon>Bacteria</taxon>
        <taxon>Pseudomonadati</taxon>
        <taxon>Balneolota</taxon>
        <taxon>Balneolia</taxon>
        <taxon>Balneolales</taxon>
        <taxon>Balneolaceae</taxon>
        <taxon>Fodinibius</taxon>
    </lineage>
</organism>